<evidence type="ECO:0000259" key="15">
    <source>
        <dbReference type="PROSITE" id="PS50880"/>
    </source>
</evidence>
<dbReference type="SUPFAM" id="SSF57783">
    <property type="entry name" value="Zinc beta-ribbon"/>
    <property type="match status" value="1"/>
</dbReference>
<dbReference type="InterPro" id="IPR006295">
    <property type="entry name" value="DNA_primase_DnaG"/>
</dbReference>
<protein>
    <recommendedName>
        <fullName evidence="12 13">DNA primase</fullName>
        <ecNumber evidence="12">2.7.7.101</ecNumber>
    </recommendedName>
</protein>
<evidence type="ECO:0000313" key="17">
    <source>
        <dbReference type="Proteomes" id="UP000214880"/>
    </source>
</evidence>
<evidence type="ECO:0000313" key="16">
    <source>
        <dbReference type="EMBL" id="SDL76121.1"/>
    </source>
</evidence>
<feature type="zinc finger region" description="CHC2-type" evidence="12 14">
    <location>
        <begin position="54"/>
        <end position="78"/>
    </location>
</feature>
<comment type="function">
    <text evidence="12 13">RNA polymerase that catalyzes the synthesis of short RNA molecules used as primers for DNA polymerase during DNA replication.</text>
</comment>
<comment type="similarity">
    <text evidence="12 13">Belongs to the DnaG primase family.</text>
</comment>
<evidence type="ECO:0000256" key="13">
    <source>
        <dbReference type="PIRNR" id="PIRNR002811"/>
    </source>
</evidence>
<feature type="domain" description="Toprim" evidence="15">
    <location>
        <begin position="275"/>
        <end position="356"/>
    </location>
</feature>
<keyword evidence="8 12" id="KW-0862">Zinc</keyword>
<comment type="subunit">
    <text evidence="12">Monomer. Interacts with DnaB.</text>
</comment>
<evidence type="ECO:0000256" key="12">
    <source>
        <dbReference type="HAMAP-Rule" id="MF_00974"/>
    </source>
</evidence>
<evidence type="ECO:0000256" key="6">
    <source>
        <dbReference type="ARBA" id="ARBA00022723"/>
    </source>
</evidence>
<sequence>MKIIGIQGAIKGELMKDTAYDEFIERLRSQSDIVSIISDYVPLKKKGKNYWGCCPFHQEKSPSFSVTPDKGFFYCFGCHTGGNVFNFLMKIENVVFMDAAKILARRLNIPLPQKEKSAEEIAREKELAKLWQANVLARDFFHACLTKTSYGKPAREYLARRGISDEMITAFKLGFAPQAWDKLSTAFTERGIEAKVMLKAGLAVERTSGSGVFDRFRNRIIFPICDLRGRVAGFGGRVMDDSQPKYLNTPETPIFNKRNMLFGFDSAHKVIRQTGKAVVVEGYMDVITARIFGINNTVASLGTAFTVEQAKQLMRYTDEFIFAYDSDAAGQMATMRALAIVRNLGAAVKVISIPDGKDPDEFIAKHGAAAFQTLIDEAAPLLDYQVRQALQEIDYSNLEGKVAVVARVVPALAEADNAVEVNAYIARISQSLGIDESAIRSEVGKFLAQSQKDKNVKMGKTIKVVSLSKTIDSALIQAQRHIIRLIWEDDTIIPYIQAQLSVEEFQGEQHREIIKLFFDAHHLGKNLQDYTLSMTLNEAANTELSHILLIDIQNTDVSREIDDCIKTIRLAGLKHLYEQHRLKADELERMGDSRFLQELAESQRIKHEISKLHYS</sequence>
<dbReference type="InterPro" id="IPR030846">
    <property type="entry name" value="DnaG_bac"/>
</dbReference>
<evidence type="ECO:0000256" key="9">
    <source>
        <dbReference type="ARBA" id="ARBA00022842"/>
    </source>
</evidence>
<reference evidence="16 17" key="1">
    <citation type="submission" date="2016-10" db="EMBL/GenBank/DDBJ databases">
        <authorList>
            <person name="de Groot N.N."/>
        </authorList>
    </citation>
    <scope>NUCLEOTIDE SEQUENCE [LARGE SCALE GENOMIC DNA]</scope>
    <source>
        <strain evidence="16 17">DSM 1736</strain>
    </source>
</reference>
<dbReference type="GO" id="GO:1990077">
    <property type="term" value="C:primosome complex"/>
    <property type="evidence" value="ECO:0007669"/>
    <property type="project" value="UniProtKB-KW"/>
</dbReference>
<keyword evidence="10 12" id="KW-0238">DNA-binding</keyword>
<dbReference type="InterPro" id="IPR019475">
    <property type="entry name" value="DNA_primase_DnaB-bd"/>
</dbReference>
<keyword evidence="2 12" id="KW-0639">Primosome</keyword>
<dbReference type="GO" id="GO:0003899">
    <property type="term" value="F:DNA-directed RNA polymerase activity"/>
    <property type="evidence" value="ECO:0007669"/>
    <property type="project" value="UniProtKB-UniRule"/>
</dbReference>
<dbReference type="PIRSF" id="PIRSF002811">
    <property type="entry name" value="DnaG"/>
    <property type="match status" value="1"/>
</dbReference>
<dbReference type="SMART" id="SM00400">
    <property type="entry name" value="ZnF_CHCC"/>
    <property type="match status" value="1"/>
</dbReference>
<evidence type="ECO:0000256" key="7">
    <source>
        <dbReference type="ARBA" id="ARBA00022771"/>
    </source>
</evidence>
<evidence type="ECO:0000256" key="10">
    <source>
        <dbReference type="ARBA" id="ARBA00023125"/>
    </source>
</evidence>
<dbReference type="GO" id="GO:0005737">
    <property type="term" value="C:cytoplasm"/>
    <property type="evidence" value="ECO:0007669"/>
    <property type="project" value="TreeGrafter"/>
</dbReference>
<comment type="cofactor">
    <cofactor evidence="12 13 14">
        <name>Zn(2+)</name>
        <dbReference type="ChEBI" id="CHEBI:29105"/>
    </cofactor>
    <text evidence="12 13 14">Binds 1 zinc ion per monomer.</text>
</comment>
<evidence type="ECO:0000256" key="4">
    <source>
        <dbReference type="ARBA" id="ARBA00022695"/>
    </source>
</evidence>
<dbReference type="GO" id="GO:0006269">
    <property type="term" value="P:DNA replication, synthesis of primer"/>
    <property type="evidence" value="ECO:0007669"/>
    <property type="project" value="UniProtKB-UniRule"/>
</dbReference>
<dbReference type="STRING" id="146817.SAMN04488502_101759"/>
<dbReference type="FunFam" id="3.90.580.10:FF:000001">
    <property type="entry name" value="DNA primase"/>
    <property type="match status" value="1"/>
</dbReference>
<gene>
    <name evidence="12" type="primary">dnaG</name>
    <name evidence="16" type="ORF">SAMN04488502_101759</name>
</gene>
<dbReference type="InterPro" id="IPR016136">
    <property type="entry name" value="DNA_helicase_N/primase_C"/>
</dbReference>
<dbReference type="InterPro" id="IPR002694">
    <property type="entry name" value="Znf_CHC2"/>
</dbReference>
<keyword evidence="17" id="KW-1185">Reference proteome</keyword>
<dbReference type="PROSITE" id="PS50880">
    <property type="entry name" value="TOPRIM"/>
    <property type="match status" value="1"/>
</dbReference>
<dbReference type="Pfam" id="PF10410">
    <property type="entry name" value="DnaB_bind"/>
    <property type="match status" value="1"/>
</dbReference>
<dbReference type="Gene3D" id="3.90.580.10">
    <property type="entry name" value="Zinc finger, CHC2-type domain"/>
    <property type="match status" value="1"/>
</dbReference>
<dbReference type="Pfam" id="PF08275">
    <property type="entry name" value="DNAG_N"/>
    <property type="match status" value="1"/>
</dbReference>
<keyword evidence="7 12" id="KW-0863">Zinc-finger</keyword>
<dbReference type="GO" id="GO:0003677">
    <property type="term" value="F:DNA binding"/>
    <property type="evidence" value="ECO:0007669"/>
    <property type="project" value="UniProtKB-KW"/>
</dbReference>
<evidence type="ECO:0000256" key="14">
    <source>
        <dbReference type="PIRSR" id="PIRSR002811-1"/>
    </source>
</evidence>
<keyword evidence="3 12" id="KW-0808">Transferase</keyword>
<organism evidence="16 17">
    <name type="scientific">Dendrosporobacter quercicolus</name>
    <dbReference type="NCBI Taxonomy" id="146817"/>
    <lineage>
        <taxon>Bacteria</taxon>
        <taxon>Bacillati</taxon>
        <taxon>Bacillota</taxon>
        <taxon>Negativicutes</taxon>
        <taxon>Selenomonadales</taxon>
        <taxon>Sporomusaceae</taxon>
        <taxon>Dendrosporobacter</taxon>
    </lineage>
</organism>
<dbReference type="PANTHER" id="PTHR30313">
    <property type="entry name" value="DNA PRIMASE"/>
    <property type="match status" value="1"/>
</dbReference>
<comment type="domain">
    <text evidence="12">Contains an N-terminal zinc-binding domain, a central core domain that contains the primase activity, and a C-terminal DnaB-binding domain.</text>
</comment>
<dbReference type="Gene3D" id="3.90.980.10">
    <property type="entry name" value="DNA primase, catalytic core, N-terminal domain"/>
    <property type="match status" value="1"/>
</dbReference>
<dbReference type="InterPro" id="IPR013264">
    <property type="entry name" value="DNAG_N"/>
</dbReference>
<keyword evidence="4 12" id="KW-0548">Nucleotidyltransferase</keyword>
<dbReference type="SMART" id="SM00493">
    <property type="entry name" value="TOPRIM"/>
    <property type="match status" value="1"/>
</dbReference>
<keyword evidence="9" id="KW-0460">Magnesium</keyword>
<dbReference type="PANTHER" id="PTHR30313:SF2">
    <property type="entry name" value="DNA PRIMASE"/>
    <property type="match status" value="1"/>
</dbReference>
<dbReference type="FunFam" id="3.90.980.10:FF:000001">
    <property type="entry name" value="DNA primase"/>
    <property type="match status" value="1"/>
</dbReference>
<evidence type="ECO:0000256" key="8">
    <source>
        <dbReference type="ARBA" id="ARBA00022833"/>
    </source>
</evidence>
<accession>A0A1G9MQ29</accession>
<comment type="catalytic activity">
    <reaction evidence="12">
        <text>ssDNA + n NTP = ssDNA/pppN(pN)n-1 hybrid + (n-1) diphosphate.</text>
        <dbReference type="EC" id="2.7.7.101"/>
    </reaction>
</comment>
<dbReference type="InterPro" id="IPR006171">
    <property type="entry name" value="TOPRIM_dom"/>
</dbReference>
<dbReference type="GO" id="GO:0008270">
    <property type="term" value="F:zinc ion binding"/>
    <property type="evidence" value="ECO:0007669"/>
    <property type="project" value="UniProtKB-UniRule"/>
</dbReference>
<dbReference type="GO" id="GO:0000428">
    <property type="term" value="C:DNA-directed RNA polymerase complex"/>
    <property type="evidence" value="ECO:0007669"/>
    <property type="project" value="UniProtKB-KW"/>
</dbReference>
<dbReference type="Pfam" id="PF13155">
    <property type="entry name" value="Toprim_2"/>
    <property type="match status" value="1"/>
</dbReference>
<dbReference type="SUPFAM" id="SSF56731">
    <property type="entry name" value="DNA primase core"/>
    <property type="match status" value="1"/>
</dbReference>
<proteinExistence type="inferred from homology"/>
<dbReference type="FunFam" id="3.40.1360.10:FF:000002">
    <property type="entry name" value="DNA primase"/>
    <property type="match status" value="1"/>
</dbReference>
<dbReference type="Proteomes" id="UP000214880">
    <property type="component" value="Unassembled WGS sequence"/>
</dbReference>
<dbReference type="Gene3D" id="3.40.1360.10">
    <property type="match status" value="1"/>
</dbReference>
<name>A0A1G9MQ29_9FIRM</name>
<dbReference type="HAMAP" id="MF_00974">
    <property type="entry name" value="DNA_primase_DnaG"/>
    <property type="match status" value="1"/>
</dbReference>
<evidence type="ECO:0000256" key="5">
    <source>
        <dbReference type="ARBA" id="ARBA00022705"/>
    </source>
</evidence>
<dbReference type="NCBIfam" id="TIGR01391">
    <property type="entry name" value="dnaG"/>
    <property type="match status" value="1"/>
</dbReference>
<dbReference type="AlphaFoldDB" id="A0A1G9MQ29"/>
<evidence type="ECO:0000256" key="2">
    <source>
        <dbReference type="ARBA" id="ARBA00022515"/>
    </source>
</evidence>
<dbReference type="Pfam" id="PF01807">
    <property type="entry name" value="Zn_ribbon_DnaG"/>
    <property type="match status" value="1"/>
</dbReference>
<dbReference type="Gene3D" id="1.10.860.10">
    <property type="entry name" value="DNAb Helicase, Chain A"/>
    <property type="match status" value="1"/>
</dbReference>
<dbReference type="EMBL" id="FNHB01000001">
    <property type="protein sequence ID" value="SDL76121.1"/>
    <property type="molecule type" value="Genomic_DNA"/>
</dbReference>
<dbReference type="CDD" id="cd03364">
    <property type="entry name" value="TOPRIM_DnaG_primases"/>
    <property type="match status" value="1"/>
</dbReference>
<evidence type="ECO:0000256" key="3">
    <source>
        <dbReference type="ARBA" id="ARBA00022679"/>
    </source>
</evidence>
<evidence type="ECO:0000256" key="11">
    <source>
        <dbReference type="ARBA" id="ARBA00023163"/>
    </source>
</evidence>
<evidence type="ECO:0000256" key="1">
    <source>
        <dbReference type="ARBA" id="ARBA00022478"/>
    </source>
</evidence>
<dbReference type="InterPro" id="IPR036977">
    <property type="entry name" value="DNA_primase_Znf_CHC2"/>
</dbReference>
<keyword evidence="1 12" id="KW-0240">DNA-directed RNA polymerase</keyword>
<dbReference type="EC" id="2.7.7.101" evidence="12"/>
<dbReference type="InterPro" id="IPR050219">
    <property type="entry name" value="DnaG_primase"/>
</dbReference>
<keyword evidence="11 12" id="KW-0804">Transcription</keyword>
<dbReference type="InterPro" id="IPR034151">
    <property type="entry name" value="TOPRIM_DnaG_bac"/>
</dbReference>
<keyword evidence="5 12" id="KW-0235">DNA replication</keyword>
<dbReference type="InterPro" id="IPR037068">
    <property type="entry name" value="DNA_primase_core_N_sf"/>
</dbReference>
<keyword evidence="6 12" id="KW-0479">Metal-binding</keyword>